<organism evidence="1">
    <name type="scientific">Desulfofervidus auxilii</name>
    <dbReference type="NCBI Taxonomy" id="1621989"/>
    <lineage>
        <taxon>Bacteria</taxon>
        <taxon>Pseudomonadati</taxon>
        <taxon>Thermodesulfobacteriota</taxon>
        <taxon>Candidatus Desulfofervidia</taxon>
        <taxon>Candidatus Desulfofervidales</taxon>
        <taxon>Candidatus Desulfofervidaceae</taxon>
        <taxon>Candidatus Desulfofervidus</taxon>
    </lineage>
</organism>
<dbReference type="SUPFAM" id="SSF51735">
    <property type="entry name" value="NAD(P)-binding Rossmann-fold domains"/>
    <property type="match status" value="1"/>
</dbReference>
<name>A0A7V1I3D7_DESA2</name>
<gene>
    <name evidence="1" type="ORF">ENJ03_00765</name>
</gene>
<dbReference type="Proteomes" id="UP000886268">
    <property type="component" value="Unassembled WGS sequence"/>
</dbReference>
<accession>A0A7V1I3D7</accession>
<evidence type="ECO:0000313" key="1">
    <source>
        <dbReference type="EMBL" id="HEB73739.1"/>
    </source>
</evidence>
<dbReference type="Gene3D" id="3.40.50.720">
    <property type="entry name" value="NAD(P)-binding Rossmann-like Domain"/>
    <property type="match status" value="1"/>
</dbReference>
<proteinExistence type="predicted"/>
<feature type="non-terminal residue" evidence="1">
    <location>
        <position position="73"/>
    </location>
</feature>
<dbReference type="InterPro" id="IPR036291">
    <property type="entry name" value="NAD(P)-bd_dom_sf"/>
</dbReference>
<reference evidence="1" key="1">
    <citation type="journal article" date="2020" name="mSystems">
        <title>Genome- and Community-Level Interaction Insights into Carbon Utilization and Element Cycling Functions of Hydrothermarchaeota in Hydrothermal Sediment.</title>
        <authorList>
            <person name="Zhou Z."/>
            <person name="Liu Y."/>
            <person name="Xu W."/>
            <person name="Pan J."/>
            <person name="Luo Z.H."/>
            <person name="Li M."/>
        </authorList>
    </citation>
    <scope>NUCLEOTIDE SEQUENCE [LARGE SCALE GENOMIC DNA]</scope>
    <source>
        <strain evidence="1">HyVt-45</strain>
    </source>
</reference>
<dbReference type="EMBL" id="DRKW01000042">
    <property type="protein sequence ID" value="HEB73739.1"/>
    <property type="molecule type" value="Genomic_DNA"/>
</dbReference>
<dbReference type="AlphaFoldDB" id="A0A7V1I3D7"/>
<sequence length="73" mass="7962">MKRVKLGIIGFGTVGQGFAEILANKKEQIEKNYNTEITIVGIADPVKGSVYNKKGIDLRKALEAVTKGKKIDD</sequence>
<protein>
    <submittedName>
        <fullName evidence="1">Homoserine dehydrogenase</fullName>
    </submittedName>
</protein>
<comment type="caution">
    <text evidence="1">The sequence shown here is derived from an EMBL/GenBank/DDBJ whole genome shotgun (WGS) entry which is preliminary data.</text>
</comment>